<reference evidence="3 4" key="1">
    <citation type="journal article" date="2016" name="Nat. Commun.">
        <title>Thousands of microbial genomes shed light on interconnected biogeochemical processes in an aquifer system.</title>
        <authorList>
            <person name="Anantharaman K."/>
            <person name="Brown C.T."/>
            <person name="Hug L.A."/>
            <person name="Sharon I."/>
            <person name="Castelle C.J."/>
            <person name="Probst A.J."/>
            <person name="Thomas B.C."/>
            <person name="Singh A."/>
            <person name="Wilkins M.J."/>
            <person name="Karaoz U."/>
            <person name="Brodie E.L."/>
            <person name="Williams K.H."/>
            <person name="Hubbard S.S."/>
            <person name="Banfield J.F."/>
        </authorList>
    </citation>
    <scope>NUCLEOTIDE SEQUENCE [LARGE SCALE GENOMIC DNA]</scope>
</reference>
<feature type="transmembrane region" description="Helical" evidence="1">
    <location>
        <begin position="174"/>
        <end position="192"/>
    </location>
</feature>
<feature type="transmembrane region" description="Helical" evidence="1">
    <location>
        <begin position="87"/>
        <end position="103"/>
    </location>
</feature>
<dbReference type="AlphaFoldDB" id="A0A1F8DZT0"/>
<evidence type="ECO:0000256" key="1">
    <source>
        <dbReference type="SAM" id="Phobius"/>
    </source>
</evidence>
<feature type="transmembrane region" description="Helical" evidence="1">
    <location>
        <begin position="143"/>
        <end position="168"/>
    </location>
</feature>
<proteinExistence type="predicted"/>
<feature type="transmembrane region" description="Helical" evidence="1">
    <location>
        <begin position="197"/>
        <end position="218"/>
    </location>
</feature>
<dbReference type="EMBL" id="MGIV01000017">
    <property type="protein sequence ID" value="OGM94104.1"/>
    <property type="molecule type" value="Genomic_DNA"/>
</dbReference>
<dbReference type="Pfam" id="PF02517">
    <property type="entry name" value="Rce1-like"/>
    <property type="match status" value="1"/>
</dbReference>
<sequence length="223" mass="25445">MSLSRILHHPLGLIGLVFFLSAAPSVFLPFSYLYQHISLPFRTIILSLVALVFLMLVPMAVIVFLFEEKLSAYGWRLPVDTHASRRLIIASTLVLLPFIFYLSTQDIFHGYYSRYGIGFLEFLVTGGIFTFLYYLAEEFLFRGFLFFGLWPRLGYHSFWIIGSLFAFLHITKPPAEIILSFFASIIFCYLSLKTKSFLPAAIVHFIIAVVLNVLTILIPPLNG</sequence>
<dbReference type="GO" id="GO:0004175">
    <property type="term" value="F:endopeptidase activity"/>
    <property type="evidence" value="ECO:0007669"/>
    <property type="project" value="UniProtKB-ARBA"/>
</dbReference>
<evidence type="ECO:0000313" key="4">
    <source>
        <dbReference type="Proteomes" id="UP000179057"/>
    </source>
</evidence>
<keyword evidence="1" id="KW-0812">Transmembrane</keyword>
<feature type="transmembrane region" description="Helical" evidence="1">
    <location>
        <begin position="44"/>
        <end position="66"/>
    </location>
</feature>
<dbReference type="GO" id="GO:0080120">
    <property type="term" value="P:CAAX-box protein maturation"/>
    <property type="evidence" value="ECO:0007669"/>
    <property type="project" value="UniProtKB-ARBA"/>
</dbReference>
<protein>
    <recommendedName>
        <fullName evidence="2">CAAX prenyl protease 2/Lysostaphin resistance protein A-like domain-containing protein</fullName>
    </recommendedName>
</protein>
<feature type="transmembrane region" description="Helical" evidence="1">
    <location>
        <begin position="12"/>
        <end position="32"/>
    </location>
</feature>
<keyword evidence="1" id="KW-0472">Membrane</keyword>
<evidence type="ECO:0000313" key="3">
    <source>
        <dbReference type="EMBL" id="OGM94104.1"/>
    </source>
</evidence>
<organism evidence="3 4">
    <name type="scientific">Candidatus Wolfebacteria bacterium RIFOXYD1_FULL_48_65</name>
    <dbReference type="NCBI Taxonomy" id="1802561"/>
    <lineage>
        <taxon>Bacteria</taxon>
        <taxon>Candidatus Wolfeibacteriota</taxon>
    </lineage>
</organism>
<dbReference type="InterPro" id="IPR003675">
    <property type="entry name" value="Rce1/LyrA-like_dom"/>
</dbReference>
<dbReference type="Proteomes" id="UP000179057">
    <property type="component" value="Unassembled WGS sequence"/>
</dbReference>
<feature type="transmembrane region" description="Helical" evidence="1">
    <location>
        <begin position="115"/>
        <end position="136"/>
    </location>
</feature>
<name>A0A1F8DZT0_9BACT</name>
<evidence type="ECO:0000259" key="2">
    <source>
        <dbReference type="Pfam" id="PF02517"/>
    </source>
</evidence>
<comment type="caution">
    <text evidence="3">The sequence shown here is derived from an EMBL/GenBank/DDBJ whole genome shotgun (WGS) entry which is preliminary data.</text>
</comment>
<feature type="domain" description="CAAX prenyl protease 2/Lysostaphin resistance protein A-like" evidence="2">
    <location>
        <begin position="123"/>
        <end position="208"/>
    </location>
</feature>
<gene>
    <name evidence="3" type="ORF">A2610_01890</name>
</gene>
<accession>A0A1F8DZT0</accession>
<keyword evidence="1" id="KW-1133">Transmembrane helix</keyword>